<keyword evidence="1" id="KW-0472">Membrane</keyword>
<proteinExistence type="predicted"/>
<accession>A0ABS5V8Y6</accession>
<gene>
    <name evidence="2" type="ORF">KJI95_13250</name>
</gene>
<dbReference type="RefSeq" id="WP_214507686.1">
    <property type="nucleotide sequence ID" value="NZ_JAHEPS010000005.1"/>
</dbReference>
<keyword evidence="3" id="KW-1185">Reference proteome</keyword>
<protein>
    <submittedName>
        <fullName evidence="2">Uncharacterized protein</fullName>
    </submittedName>
</protein>
<comment type="caution">
    <text evidence="2">The sequence shown here is derived from an EMBL/GenBank/DDBJ whole genome shotgun (WGS) entry which is preliminary data.</text>
</comment>
<dbReference type="Proteomes" id="UP001195903">
    <property type="component" value="Unassembled WGS sequence"/>
</dbReference>
<sequence length="61" mass="6799">MNTNLTLILTVLLALGGAFALFHFKSALGLLVLPLFILLVLFVTLRLYRLMEKDDPQDPKG</sequence>
<organism evidence="2 3">
    <name type="scientific">Shewanella jiangmenensis</name>
    <dbReference type="NCBI Taxonomy" id="2837387"/>
    <lineage>
        <taxon>Bacteria</taxon>
        <taxon>Pseudomonadati</taxon>
        <taxon>Pseudomonadota</taxon>
        <taxon>Gammaproteobacteria</taxon>
        <taxon>Alteromonadales</taxon>
        <taxon>Shewanellaceae</taxon>
        <taxon>Shewanella</taxon>
    </lineage>
</organism>
<keyword evidence="1" id="KW-1133">Transmembrane helix</keyword>
<name>A0ABS5V8Y6_9GAMM</name>
<dbReference type="EMBL" id="JAHEPS010000005">
    <property type="protein sequence ID" value="MBT1445483.1"/>
    <property type="molecule type" value="Genomic_DNA"/>
</dbReference>
<keyword evidence="1" id="KW-0812">Transmembrane</keyword>
<feature type="transmembrane region" description="Helical" evidence="1">
    <location>
        <begin position="30"/>
        <end position="48"/>
    </location>
</feature>
<evidence type="ECO:0000313" key="3">
    <source>
        <dbReference type="Proteomes" id="UP001195903"/>
    </source>
</evidence>
<evidence type="ECO:0000256" key="1">
    <source>
        <dbReference type="SAM" id="Phobius"/>
    </source>
</evidence>
<reference evidence="2 3" key="1">
    <citation type="submission" date="2021-05" db="EMBL/GenBank/DDBJ databases">
        <title>Shewanella sp. JM162201.</title>
        <authorList>
            <person name="Xu S."/>
            <person name="Li A."/>
        </authorList>
    </citation>
    <scope>NUCLEOTIDE SEQUENCE [LARGE SCALE GENOMIC DNA]</scope>
    <source>
        <strain evidence="2 3">JM162201</strain>
    </source>
</reference>
<evidence type="ECO:0000313" key="2">
    <source>
        <dbReference type="EMBL" id="MBT1445483.1"/>
    </source>
</evidence>